<sequence>MIKKFDTAVNEIEISTIGLDSFVIENSTSNFIEITLYAENSNKQHIVFKSENKTAQLEFKISEIVTEETVFRKFITKRLQRANASIKIPKDKKVTIFGENLSFESKDYKGGLEVYLEKGIVKLNNIQDNIKVKLYSGNIYGHIKSANISVVSNIGKIKVDDIFYKKTYQKKKKHIKKI</sequence>
<keyword evidence="2" id="KW-1185">Reference proteome</keyword>
<evidence type="ECO:0000313" key="2">
    <source>
        <dbReference type="Proteomes" id="UP001151478"/>
    </source>
</evidence>
<accession>A0ABT5SC41</accession>
<name>A0ABT5SC41_9FLAO</name>
<protein>
    <recommendedName>
        <fullName evidence="3">Auto-transporter adhesin head GIN domain-containing protein</fullName>
    </recommendedName>
</protein>
<dbReference type="EMBL" id="JAOSLC020000003">
    <property type="protein sequence ID" value="MDD7915668.1"/>
    <property type="molecule type" value="Genomic_DNA"/>
</dbReference>
<evidence type="ECO:0000313" key="1">
    <source>
        <dbReference type="EMBL" id="MDD7915668.1"/>
    </source>
</evidence>
<reference evidence="1" key="1">
    <citation type="submission" date="2023-02" db="EMBL/GenBank/DDBJ databases">
        <title>Polaribacter ponticola sp. nov., isolated from seawater.</title>
        <authorList>
            <person name="Baek J.H."/>
            <person name="Kim J.M."/>
            <person name="Choi D.G."/>
            <person name="Jeon C.O."/>
        </authorList>
    </citation>
    <scope>NUCLEOTIDE SEQUENCE</scope>
    <source>
        <strain evidence="1">MSW5</strain>
    </source>
</reference>
<evidence type="ECO:0008006" key="3">
    <source>
        <dbReference type="Google" id="ProtNLM"/>
    </source>
</evidence>
<organism evidence="1 2">
    <name type="scientific">Polaribacter ponticola</name>
    <dbReference type="NCBI Taxonomy" id="2978475"/>
    <lineage>
        <taxon>Bacteria</taxon>
        <taxon>Pseudomonadati</taxon>
        <taxon>Bacteroidota</taxon>
        <taxon>Flavobacteriia</taxon>
        <taxon>Flavobacteriales</taxon>
        <taxon>Flavobacteriaceae</taxon>
    </lineage>
</organism>
<dbReference type="RefSeq" id="WP_265726916.1">
    <property type="nucleotide sequence ID" value="NZ_JAOSLC020000003.1"/>
</dbReference>
<proteinExistence type="predicted"/>
<dbReference type="Proteomes" id="UP001151478">
    <property type="component" value="Unassembled WGS sequence"/>
</dbReference>
<comment type="caution">
    <text evidence="1">The sequence shown here is derived from an EMBL/GenBank/DDBJ whole genome shotgun (WGS) entry which is preliminary data.</text>
</comment>
<gene>
    <name evidence="1" type="ORF">N5A56_015110</name>
</gene>